<evidence type="ECO:0000256" key="4">
    <source>
        <dbReference type="RuleBase" id="RU363097"/>
    </source>
</evidence>
<evidence type="ECO:0000256" key="1">
    <source>
        <dbReference type="ARBA" id="ARBA00005928"/>
    </source>
</evidence>
<evidence type="ECO:0000313" key="8">
    <source>
        <dbReference type="RefSeq" id="XP_037884009.1"/>
    </source>
</evidence>
<evidence type="ECO:0000313" key="7">
    <source>
        <dbReference type="Proteomes" id="UP000092443"/>
    </source>
</evidence>
<keyword evidence="2 4" id="KW-0444">Lipid biosynthesis</keyword>
<dbReference type="InterPro" id="IPR026055">
    <property type="entry name" value="FAR"/>
</dbReference>
<dbReference type="GO" id="GO:0035336">
    <property type="term" value="P:long-chain fatty-acyl-CoA metabolic process"/>
    <property type="evidence" value="ECO:0007669"/>
    <property type="project" value="TreeGrafter"/>
</dbReference>
<comment type="similarity">
    <text evidence="1 4">Belongs to the fatty acyl-CoA reductase family.</text>
</comment>
<dbReference type="CDD" id="cd05236">
    <property type="entry name" value="FAR-N_SDR_e"/>
    <property type="match status" value="1"/>
</dbReference>
<keyword evidence="7" id="KW-1185">Reference proteome</keyword>
<feature type="transmembrane region" description="Helical" evidence="4">
    <location>
        <begin position="485"/>
        <end position="505"/>
    </location>
</feature>
<keyword evidence="4" id="KW-0521">NADP</keyword>
<keyword evidence="3 4" id="KW-0443">Lipid metabolism</keyword>
<accession>A0A8U0WGM6</accession>
<dbReference type="Gene3D" id="3.40.50.720">
    <property type="entry name" value="NAD(P)-binding Rossmann-like Domain"/>
    <property type="match status" value="1"/>
</dbReference>
<protein>
    <recommendedName>
        <fullName evidence="4">Fatty acyl-CoA reductase</fullName>
        <ecNumber evidence="4">1.2.1.84</ecNumber>
    </recommendedName>
</protein>
<organism evidence="7 8">
    <name type="scientific">Glossina fuscipes</name>
    <dbReference type="NCBI Taxonomy" id="7396"/>
    <lineage>
        <taxon>Eukaryota</taxon>
        <taxon>Metazoa</taxon>
        <taxon>Ecdysozoa</taxon>
        <taxon>Arthropoda</taxon>
        <taxon>Hexapoda</taxon>
        <taxon>Insecta</taxon>
        <taxon>Pterygota</taxon>
        <taxon>Neoptera</taxon>
        <taxon>Endopterygota</taxon>
        <taxon>Diptera</taxon>
        <taxon>Brachycera</taxon>
        <taxon>Muscomorpha</taxon>
        <taxon>Hippoboscoidea</taxon>
        <taxon>Glossinidae</taxon>
        <taxon>Glossina</taxon>
    </lineage>
</organism>
<dbReference type="KEGG" id="gfs:119634130"/>
<comment type="function">
    <text evidence="4">Catalyzes the reduction of fatty acyl-CoA to fatty alcohols.</text>
</comment>
<evidence type="ECO:0000259" key="5">
    <source>
        <dbReference type="Pfam" id="PF03015"/>
    </source>
</evidence>
<dbReference type="CDD" id="cd09071">
    <property type="entry name" value="FAR_C"/>
    <property type="match status" value="1"/>
</dbReference>
<dbReference type="PANTHER" id="PTHR11011">
    <property type="entry name" value="MALE STERILITY PROTEIN 2-RELATED"/>
    <property type="match status" value="1"/>
</dbReference>
<dbReference type="Pfam" id="PF03015">
    <property type="entry name" value="Sterile"/>
    <property type="match status" value="1"/>
</dbReference>
<keyword evidence="4" id="KW-1133">Transmembrane helix</keyword>
<dbReference type="PANTHER" id="PTHR11011:SF24">
    <property type="entry name" value="FATTY ACYL-COA REDUCTASE"/>
    <property type="match status" value="1"/>
</dbReference>
<dbReference type="GeneID" id="119634130"/>
<dbReference type="InterPro" id="IPR013120">
    <property type="entry name" value="FAR_NAD-bd"/>
</dbReference>
<dbReference type="GO" id="GO:0080019">
    <property type="term" value="F:alcohol-forming very long-chain fatty acyl-CoA reductase activity"/>
    <property type="evidence" value="ECO:0007669"/>
    <property type="project" value="InterPro"/>
</dbReference>
<dbReference type="RefSeq" id="XP_037884009.1">
    <property type="nucleotide sequence ID" value="XM_038028081.1"/>
</dbReference>
<evidence type="ECO:0000259" key="6">
    <source>
        <dbReference type="Pfam" id="PF07993"/>
    </source>
</evidence>
<keyword evidence="4" id="KW-0560">Oxidoreductase</keyword>
<feature type="transmembrane region" description="Helical" evidence="4">
    <location>
        <begin position="372"/>
        <end position="393"/>
    </location>
</feature>
<dbReference type="AlphaFoldDB" id="A0A8U0WGM6"/>
<dbReference type="GO" id="GO:0102965">
    <property type="term" value="F:alcohol-forming long-chain fatty acyl-CoA reductase activity"/>
    <property type="evidence" value="ECO:0007669"/>
    <property type="project" value="UniProtKB-EC"/>
</dbReference>
<feature type="domain" description="Thioester reductase (TE)" evidence="6">
    <location>
        <begin position="33"/>
        <end position="299"/>
    </location>
</feature>
<evidence type="ECO:0000256" key="3">
    <source>
        <dbReference type="ARBA" id="ARBA00023098"/>
    </source>
</evidence>
<name>A0A8U0WGM6_9MUSC</name>
<dbReference type="Proteomes" id="UP000092443">
    <property type="component" value="Unplaced"/>
</dbReference>
<dbReference type="EC" id="1.2.1.84" evidence="4"/>
<reference evidence="8" key="1">
    <citation type="submission" date="2025-08" db="UniProtKB">
        <authorList>
            <consortium name="RefSeq"/>
        </authorList>
    </citation>
    <scope>IDENTIFICATION</scope>
    <source>
        <tissue evidence="8">Whole body pupa</tissue>
    </source>
</reference>
<proteinExistence type="inferred from homology"/>
<comment type="catalytic activity">
    <reaction evidence="4">
        <text>a long-chain fatty acyl-CoA + 2 NADPH + 2 H(+) = a long-chain primary fatty alcohol + 2 NADP(+) + CoA</text>
        <dbReference type="Rhea" id="RHEA:52716"/>
        <dbReference type="ChEBI" id="CHEBI:15378"/>
        <dbReference type="ChEBI" id="CHEBI:57287"/>
        <dbReference type="ChEBI" id="CHEBI:57783"/>
        <dbReference type="ChEBI" id="CHEBI:58349"/>
        <dbReference type="ChEBI" id="CHEBI:77396"/>
        <dbReference type="ChEBI" id="CHEBI:83139"/>
        <dbReference type="EC" id="1.2.1.84"/>
    </reaction>
</comment>
<gene>
    <name evidence="8" type="primary">LOC119634130</name>
</gene>
<dbReference type="GO" id="GO:0005777">
    <property type="term" value="C:peroxisome"/>
    <property type="evidence" value="ECO:0007669"/>
    <property type="project" value="TreeGrafter"/>
</dbReference>
<dbReference type="SUPFAM" id="SSF51735">
    <property type="entry name" value="NAD(P)-binding Rossmann-fold domains"/>
    <property type="match status" value="1"/>
</dbReference>
<dbReference type="Pfam" id="PF07993">
    <property type="entry name" value="NAD_binding_4"/>
    <property type="match status" value="1"/>
</dbReference>
<keyword evidence="4" id="KW-0812">Transmembrane</keyword>
<keyword evidence="4" id="KW-0472">Membrane</keyword>
<dbReference type="InterPro" id="IPR036291">
    <property type="entry name" value="NAD(P)-bd_dom_sf"/>
</dbReference>
<evidence type="ECO:0000256" key="2">
    <source>
        <dbReference type="ARBA" id="ARBA00022516"/>
    </source>
</evidence>
<sequence>MSLIKGVNYFTANGENSKKISITDFYNNQEIFITGGSGFIGKALIEKLLRSFPNFNKMFILLRPKKDKSADERLQELLDNIIFQRARDEQPECFKKIHAIAGDCKELGLGISSEDLTRIKNVTIIFHSAANVRFDNPFKDSVFINLRGIHEILKIAETMSKLIAFVHVSTLYANVDQIHIEEKMRSSNCDWRTTIKLAETLDGETLDILFKKYSSDHPNTYTFAKSLGEHIVNDYRNKLPIIIYRVAQVINSVDEPLPGWLDNINGPAALIMACYIGVSQVSYMSPYTKLNMVPCDATVHGLIISAYAVVMKPSFLNNSNGSVEVLNNCMSSETLSTQLQIIEHGVDLARENPSEKAIWATGRTQTNCWIRFFIHFMLIQFSLAILLDCILRLRKEKPFFVKLQRRIYSANMIVQKFVNTNWIADNDKYKSLSTLITEEDKNKLNLRLNFKIDKDYGRTCIEGYKRFILKDPVKPSKQAILRFKILFFLHYLVMSVMGLCLLLVIKKLIPLSV</sequence>
<feature type="domain" description="Fatty acyl-CoA reductase C-terminal" evidence="5">
    <location>
        <begin position="382"/>
        <end position="471"/>
    </location>
</feature>
<dbReference type="InterPro" id="IPR033640">
    <property type="entry name" value="FAR_C"/>
</dbReference>